<dbReference type="OrthoDB" id="9806388at2"/>
<accession>K2N795</accession>
<dbReference type="PATRIC" id="fig|391937.3.peg.903"/>
<evidence type="ECO:0000313" key="7">
    <source>
        <dbReference type="EMBL" id="EKF19998.1"/>
    </source>
</evidence>
<dbReference type="Pfam" id="PF00557">
    <property type="entry name" value="Peptidase_M24"/>
    <property type="match status" value="1"/>
</dbReference>
<dbReference type="InterPro" id="IPR000587">
    <property type="entry name" value="Creatinase_N"/>
</dbReference>
<dbReference type="Proteomes" id="UP000006786">
    <property type="component" value="Unassembled WGS sequence"/>
</dbReference>
<dbReference type="InterPro" id="IPR036005">
    <property type="entry name" value="Creatinase/aminopeptidase-like"/>
</dbReference>
<dbReference type="Gene3D" id="3.90.230.10">
    <property type="entry name" value="Creatinase/methionine aminopeptidase superfamily"/>
    <property type="match status" value="1"/>
</dbReference>
<gene>
    <name evidence="7" type="ORF">NA2_04381</name>
</gene>
<dbReference type="GO" id="GO:0006508">
    <property type="term" value="P:proteolysis"/>
    <property type="evidence" value="ECO:0007669"/>
    <property type="project" value="UniProtKB-KW"/>
</dbReference>
<dbReference type="GO" id="GO:0046872">
    <property type="term" value="F:metal ion binding"/>
    <property type="evidence" value="ECO:0007669"/>
    <property type="project" value="UniProtKB-KW"/>
</dbReference>
<dbReference type="eggNOG" id="COG0006">
    <property type="taxonomic scope" value="Bacteria"/>
</dbReference>
<feature type="domain" description="Peptidase M24" evidence="5">
    <location>
        <begin position="148"/>
        <end position="346"/>
    </location>
</feature>
<dbReference type="PRINTS" id="PR00599">
    <property type="entry name" value="MAPEPTIDASE"/>
</dbReference>
<dbReference type="PROSITE" id="PS00491">
    <property type="entry name" value="PROLINE_PEPTIDASE"/>
    <property type="match status" value="1"/>
</dbReference>
<sequence>MSNTSAQRLAALRERMRETGTDLVAIGPSSHMMYMSGLDPHGDERPVMLLVAADHAGLLMPALNVDSSRQKTGLPFFAWRDDDGPGEALAALLKASSLPEGPSVVLDETMRADFALLLLDALPGARRRFTDDTVGHLRARKDEDEYRRLKASAVLNDRAAMAGFDALRPGISELEVAAAIRDVYKAAGAVPVFTSVCFGGNGAFPHHHTGETRLKEGDAVLIDTGGRLAGYPSDMTRVGFFGAPSEEFGKVHAVVDRAVEAALAAARPGVAAKAVDKAARDVIVEAGYGAYFTHRTGHGLGIDIHEPPYLTATSETVLDEGMVFSIEPGIYLQGKFGLRLEEIVILRADGPEILSDMPRTAQIRT</sequence>
<dbReference type="InterPro" id="IPR001714">
    <property type="entry name" value="Pept_M24_MAP"/>
</dbReference>
<dbReference type="PANTHER" id="PTHR46112">
    <property type="entry name" value="AMINOPEPTIDASE"/>
    <property type="match status" value="1"/>
</dbReference>
<dbReference type="SUPFAM" id="SSF55920">
    <property type="entry name" value="Creatinase/aminopeptidase"/>
    <property type="match status" value="1"/>
</dbReference>
<evidence type="ECO:0000256" key="3">
    <source>
        <dbReference type="ARBA" id="ARBA00022801"/>
    </source>
</evidence>
<evidence type="ECO:0000256" key="2">
    <source>
        <dbReference type="ARBA" id="ARBA00022723"/>
    </source>
</evidence>
<keyword evidence="3" id="KW-0378">Hydrolase</keyword>
<proteinExistence type="predicted"/>
<organism evidence="7 8">
    <name type="scientific">Nitratireductor pacificus pht-3B</name>
    <dbReference type="NCBI Taxonomy" id="391937"/>
    <lineage>
        <taxon>Bacteria</taxon>
        <taxon>Pseudomonadati</taxon>
        <taxon>Pseudomonadota</taxon>
        <taxon>Alphaproteobacteria</taxon>
        <taxon>Hyphomicrobiales</taxon>
        <taxon>Phyllobacteriaceae</taxon>
        <taxon>Nitratireductor</taxon>
    </lineage>
</organism>
<dbReference type="InterPro" id="IPR029149">
    <property type="entry name" value="Creatin/AminoP/Spt16_N"/>
</dbReference>
<dbReference type="AlphaFoldDB" id="K2N795"/>
<comment type="caution">
    <text evidence="7">The sequence shown here is derived from an EMBL/GenBank/DDBJ whole genome shotgun (WGS) entry which is preliminary data.</text>
</comment>
<evidence type="ECO:0000256" key="4">
    <source>
        <dbReference type="ARBA" id="ARBA00023049"/>
    </source>
</evidence>
<dbReference type="EMBL" id="AMRM01000004">
    <property type="protein sequence ID" value="EKF19998.1"/>
    <property type="molecule type" value="Genomic_DNA"/>
</dbReference>
<reference evidence="7 8" key="1">
    <citation type="journal article" date="2012" name="J. Bacteriol.">
        <title>Genome Sequence of Nitratireductor pacificus Type Strain pht-3B.</title>
        <authorList>
            <person name="Lai Q."/>
            <person name="Li G."/>
            <person name="Shao Z."/>
        </authorList>
    </citation>
    <scope>NUCLEOTIDE SEQUENCE [LARGE SCALE GENOMIC DNA]</scope>
    <source>
        <strain evidence="8">pht-3B</strain>
    </source>
</reference>
<dbReference type="InterPro" id="IPR001131">
    <property type="entry name" value="Peptidase_M24B_aminopep-P_CS"/>
</dbReference>
<name>K2N795_9HYPH</name>
<feature type="domain" description="Creatinase N-terminal" evidence="6">
    <location>
        <begin position="8"/>
        <end position="125"/>
    </location>
</feature>
<dbReference type="Pfam" id="PF01321">
    <property type="entry name" value="Creatinase_N"/>
    <property type="match status" value="1"/>
</dbReference>
<evidence type="ECO:0000259" key="5">
    <source>
        <dbReference type="Pfam" id="PF00557"/>
    </source>
</evidence>
<evidence type="ECO:0000313" key="8">
    <source>
        <dbReference type="Proteomes" id="UP000006786"/>
    </source>
</evidence>
<dbReference type="GO" id="GO:0008235">
    <property type="term" value="F:metalloexopeptidase activity"/>
    <property type="evidence" value="ECO:0007669"/>
    <property type="project" value="UniProtKB-ARBA"/>
</dbReference>
<dbReference type="GO" id="GO:0004177">
    <property type="term" value="F:aminopeptidase activity"/>
    <property type="evidence" value="ECO:0007669"/>
    <property type="project" value="UniProtKB-ARBA"/>
</dbReference>
<dbReference type="InterPro" id="IPR000994">
    <property type="entry name" value="Pept_M24"/>
</dbReference>
<dbReference type="PANTHER" id="PTHR46112:SF3">
    <property type="entry name" value="AMINOPEPTIDASE YPDF"/>
    <property type="match status" value="1"/>
</dbReference>
<dbReference type="RefSeq" id="WP_008594639.1">
    <property type="nucleotide sequence ID" value="NZ_AMRM01000004.1"/>
</dbReference>
<protein>
    <submittedName>
        <fullName evidence="7">Peptidase M24</fullName>
    </submittedName>
</protein>
<dbReference type="Gene3D" id="3.40.350.10">
    <property type="entry name" value="Creatinase/prolidase N-terminal domain"/>
    <property type="match status" value="1"/>
</dbReference>
<keyword evidence="1" id="KW-0645">Protease</keyword>
<evidence type="ECO:0000259" key="6">
    <source>
        <dbReference type="Pfam" id="PF01321"/>
    </source>
</evidence>
<keyword evidence="4" id="KW-0482">Metalloprotease</keyword>
<dbReference type="STRING" id="391937.NA2_04381"/>
<evidence type="ECO:0000256" key="1">
    <source>
        <dbReference type="ARBA" id="ARBA00022670"/>
    </source>
</evidence>
<dbReference type="InterPro" id="IPR050659">
    <property type="entry name" value="Peptidase_M24B"/>
</dbReference>
<dbReference type="SUPFAM" id="SSF53092">
    <property type="entry name" value="Creatinase/prolidase N-terminal domain"/>
    <property type="match status" value="1"/>
</dbReference>
<keyword evidence="2" id="KW-0479">Metal-binding</keyword>
<keyword evidence="8" id="KW-1185">Reference proteome</keyword>